<name>A0A1Y1BW45_9BURK</name>
<dbReference type="AlphaFoldDB" id="A0A1Y1BW45"/>
<evidence type="ECO:0000313" key="2">
    <source>
        <dbReference type="Proteomes" id="UP000218432"/>
    </source>
</evidence>
<dbReference type="Proteomes" id="UP000218432">
    <property type="component" value="Chromosome 2"/>
</dbReference>
<dbReference type="EMBL" id="AP018112">
    <property type="protein sequence ID" value="BAX62469.1"/>
    <property type="molecule type" value="Genomic_DNA"/>
</dbReference>
<gene>
    <name evidence="1" type="ORF">BSFP_053370</name>
</gene>
<evidence type="ECO:0000313" key="1">
    <source>
        <dbReference type="EMBL" id="BAX62469.1"/>
    </source>
</evidence>
<reference evidence="1 2" key="1">
    <citation type="journal article" date="2017" name="Genome Announc.">
        <title>Complete Genome Sequence of Burkholderia stabilis FERMP-21014.</title>
        <authorList>
            <person name="Konishi K."/>
            <person name="Kumagai T."/>
            <person name="Sakasegawa S."/>
            <person name="Tamura T."/>
        </authorList>
    </citation>
    <scope>NUCLEOTIDE SEQUENCE [LARGE SCALE GENOMIC DNA]</scope>
    <source>
        <strain evidence="1 2">FERMP-21014</strain>
    </source>
</reference>
<proteinExistence type="predicted"/>
<organism evidence="1 2">
    <name type="scientific">Burkholderia stabilis</name>
    <dbReference type="NCBI Taxonomy" id="95485"/>
    <lineage>
        <taxon>Bacteria</taxon>
        <taxon>Pseudomonadati</taxon>
        <taxon>Pseudomonadota</taxon>
        <taxon>Betaproteobacteria</taxon>
        <taxon>Burkholderiales</taxon>
        <taxon>Burkholderiaceae</taxon>
        <taxon>Burkholderia</taxon>
        <taxon>Burkholderia cepacia complex</taxon>
    </lineage>
</organism>
<sequence length="42" mass="4875">MLRCVAHRTKLRSRIAPNGIDMHRTPSIAAHENPRIRCLRIL</sequence>
<accession>A0A1Y1BW45</accession>
<protein>
    <submittedName>
        <fullName evidence="1">Uncharacterized protein</fullName>
    </submittedName>
</protein>